<dbReference type="EMBL" id="CAJRGZ010000022">
    <property type="protein sequence ID" value="CAG5174681.1"/>
    <property type="molecule type" value="Genomic_DNA"/>
</dbReference>
<accession>A0A8J2N7V8</accession>
<keyword evidence="2" id="KW-0812">Transmembrane</keyword>
<feature type="domain" description="DUF7703" evidence="3">
    <location>
        <begin position="1"/>
        <end position="233"/>
    </location>
</feature>
<feature type="compositionally biased region" description="Polar residues" evidence="1">
    <location>
        <begin position="249"/>
        <end position="258"/>
    </location>
</feature>
<keyword evidence="2" id="KW-0472">Membrane</keyword>
<reference evidence="4" key="1">
    <citation type="submission" date="2021-05" db="EMBL/GenBank/DDBJ databases">
        <authorList>
            <person name="Stam R."/>
        </authorList>
    </citation>
    <scope>NUCLEOTIDE SEQUENCE</scope>
    <source>
        <strain evidence="4">CS162</strain>
    </source>
</reference>
<gene>
    <name evidence="4" type="ORF">ALTATR162_LOCUS7839</name>
</gene>
<dbReference type="OrthoDB" id="405906at2759"/>
<dbReference type="InterPro" id="IPR056120">
    <property type="entry name" value="DUF7703"/>
</dbReference>
<sequence>MAAFLSIALYNVIELTFLVFGVFKKRNGLYFWSFVVATWGIAPHAVGFVLKFFQVTTLDLLSSAIVGIGWASMVMGQSLVLYSRLHLVIRDRSQTRWVLYMIIFNAVVLGIPLFVLAMGANSQHSARFLPGFLIYDKVQIVVICVQETIISIIYIYETVRLLGHDTSSNGRGPLQKLLRHLVFVNIVVLILDITLLAVQFSGNYEIQTTYKTAVYSIKLKIEFSVLNRLVSIVEHKDLFGNRGTPGNNTLSLGPWTQSRKTHLSTRSDRPGAFSKIEETDSSGHSGKDPFVRASGIHLDQGGALQAGVPASESRQL</sequence>
<dbReference type="AlphaFoldDB" id="A0A8J2N7V8"/>
<evidence type="ECO:0000259" key="3">
    <source>
        <dbReference type="Pfam" id="PF24802"/>
    </source>
</evidence>
<feature type="transmembrane region" description="Helical" evidence="2">
    <location>
        <begin position="177"/>
        <end position="198"/>
    </location>
</feature>
<evidence type="ECO:0000256" key="1">
    <source>
        <dbReference type="SAM" id="MobiDB-lite"/>
    </source>
</evidence>
<proteinExistence type="predicted"/>
<evidence type="ECO:0000313" key="4">
    <source>
        <dbReference type="EMBL" id="CAG5174681.1"/>
    </source>
</evidence>
<comment type="caution">
    <text evidence="4">The sequence shown here is derived from an EMBL/GenBank/DDBJ whole genome shotgun (WGS) entry which is preliminary data.</text>
</comment>
<dbReference type="Proteomes" id="UP000676310">
    <property type="component" value="Unassembled WGS sequence"/>
</dbReference>
<name>A0A8J2N7V8_9PLEO</name>
<dbReference type="PANTHER" id="PTHR37013">
    <property type="entry name" value="INTEGRAL MEMBRANE PROTEIN (AFU_ORTHOLOGUE AFUA_1G05950)-RELATED"/>
    <property type="match status" value="1"/>
</dbReference>
<feature type="transmembrane region" description="Helical" evidence="2">
    <location>
        <begin position="30"/>
        <end position="54"/>
    </location>
</feature>
<feature type="transmembrane region" description="Helical" evidence="2">
    <location>
        <begin position="138"/>
        <end position="156"/>
    </location>
</feature>
<feature type="transmembrane region" description="Helical" evidence="2">
    <location>
        <begin position="97"/>
        <end position="118"/>
    </location>
</feature>
<feature type="transmembrane region" description="Helical" evidence="2">
    <location>
        <begin position="60"/>
        <end position="85"/>
    </location>
</feature>
<dbReference type="PANTHER" id="PTHR37013:SF3">
    <property type="entry name" value="INTEGRAL MEMBRANE PROTEIN (AFU_ORTHOLOGUE AFUA_1G05950)"/>
    <property type="match status" value="1"/>
</dbReference>
<organism evidence="4 5">
    <name type="scientific">Alternaria atra</name>
    <dbReference type="NCBI Taxonomy" id="119953"/>
    <lineage>
        <taxon>Eukaryota</taxon>
        <taxon>Fungi</taxon>
        <taxon>Dikarya</taxon>
        <taxon>Ascomycota</taxon>
        <taxon>Pezizomycotina</taxon>
        <taxon>Dothideomycetes</taxon>
        <taxon>Pleosporomycetidae</taxon>
        <taxon>Pleosporales</taxon>
        <taxon>Pleosporineae</taxon>
        <taxon>Pleosporaceae</taxon>
        <taxon>Alternaria</taxon>
        <taxon>Alternaria sect. Ulocladioides</taxon>
    </lineage>
</organism>
<dbReference type="Pfam" id="PF24802">
    <property type="entry name" value="DUF7703"/>
    <property type="match status" value="1"/>
</dbReference>
<evidence type="ECO:0000313" key="5">
    <source>
        <dbReference type="Proteomes" id="UP000676310"/>
    </source>
</evidence>
<keyword evidence="2" id="KW-1133">Transmembrane helix</keyword>
<feature type="region of interest" description="Disordered" evidence="1">
    <location>
        <begin position="249"/>
        <end position="293"/>
    </location>
</feature>
<protein>
    <recommendedName>
        <fullName evidence="3">DUF7703 domain-containing protein</fullName>
    </recommendedName>
</protein>
<dbReference type="GeneID" id="67019882"/>
<evidence type="ECO:0000256" key="2">
    <source>
        <dbReference type="SAM" id="Phobius"/>
    </source>
</evidence>
<keyword evidence="5" id="KW-1185">Reference proteome</keyword>
<dbReference type="RefSeq" id="XP_043171402.1">
    <property type="nucleotide sequence ID" value="XM_043315467.1"/>
</dbReference>
<feature type="transmembrane region" description="Helical" evidence="2">
    <location>
        <begin position="6"/>
        <end position="23"/>
    </location>
</feature>